<name>A0A8D8ISX5_CULPI</name>
<proteinExistence type="predicted"/>
<organism evidence="2">
    <name type="scientific">Culex pipiens</name>
    <name type="common">House mosquito</name>
    <dbReference type="NCBI Taxonomy" id="7175"/>
    <lineage>
        <taxon>Eukaryota</taxon>
        <taxon>Metazoa</taxon>
        <taxon>Ecdysozoa</taxon>
        <taxon>Arthropoda</taxon>
        <taxon>Hexapoda</taxon>
        <taxon>Insecta</taxon>
        <taxon>Pterygota</taxon>
        <taxon>Neoptera</taxon>
        <taxon>Endopterygota</taxon>
        <taxon>Diptera</taxon>
        <taxon>Nematocera</taxon>
        <taxon>Culicoidea</taxon>
        <taxon>Culicidae</taxon>
        <taxon>Culicinae</taxon>
        <taxon>Culicini</taxon>
        <taxon>Culex</taxon>
        <taxon>Culex</taxon>
    </lineage>
</organism>
<protein>
    <submittedName>
        <fullName evidence="2">(northern house mosquito) hypothetical protein</fullName>
    </submittedName>
</protein>
<dbReference type="AlphaFoldDB" id="A0A8D8ISX5"/>
<sequence>MFPHQSSRGRNEPTAQRRRHAGVYAGRNAGNAEGTASGSDYGFGMSDNAGEYLPFGDATGDRDLEKGWRVAQLYGLAPGAVDRFGRFPDGFVASAGGDN</sequence>
<evidence type="ECO:0000313" key="2">
    <source>
        <dbReference type="EMBL" id="CAG6560675.1"/>
    </source>
</evidence>
<dbReference type="EMBL" id="HBUE01264291">
    <property type="protein sequence ID" value="CAG6560675.1"/>
    <property type="molecule type" value="Transcribed_RNA"/>
</dbReference>
<reference evidence="2" key="1">
    <citation type="submission" date="2021-05" db="EMBL/GenBank/DDBJ databases">
        <authorList>
            <person name="Alioto T."/>
            <person name="Alioto T."/>
            <person name="Gomez Garrido J."/>
        </authorList>
    </citation>
    <scope>NUCLEOTIDE SEQUENCE</scope>
</reference>
<evidence type="ECO:0000256" key="1">
    <source>
        <dbReference type="SAM" id="MobiDB-lite"/>
    </source>
</evidence>
<accession>A0A8D8ISX5</accession>
<feature type="region of interest" description="Disordered" evidence="1">
    <location>
        <begin position="1"/>
        <end position="41"/>
    </location>
</feature>
<dbReference type="EMBL" id="HBUE01159162">
    <property type="protein sequence ID" value="CAG6509301.1"/>
    <property type="molecule type" value="Transcribed_RNA"/>
</dbReference>